<keyword evidence="4" id="KW-0560">Oxidoreductase</keyword>
<dbReference type="InterPro" id="IPR002938">
    <property type="entry name" value="FAD-bd"/>
</dbReference>
<dbReference type="Proteomes" id="UP000240883">
    <property type="component" value="Unassembled WGS sequence"/>
</dbReference>
<dbReference type="GO" id="GO:0004497">
    <property type="term" value="F:monooxygenase activity"/>
    <property type="evidence" value="ECO:0007669"/>
    <property type="project" value="UniProtKB-KW"/>
</dbReference>
<dbReference type="OrthoDB" id="16820at2759"/>
<keyword evidence="3" id="KW-0274">FAD</keyword>
<dbReference type="Pfam" id="PF01494">
    <property type="entry name" value="FAD_binding_3"/>
    <property type="match status" value="1"/>
</dbReference>
<evidence type="ECO:0000313" key="7">
    <source>
        <dbReference type="EMBL" id="PSN64201.1"/>
    </source>
</evidence>
<gene>
    <name evidence="7" type="ORF">BS50DRAFT_591157</name>
</gene>
<dbReference type="Gene3D" id="3.50.50.60">
    <property type="entry name" value="FAD/NAD(P)-binding domain"/>
    <property type="match status" value="1"/>
</dbReference>
<feature type="domain" description="FAD-binding" evidence="6">
    <location>
        <begin position="10"/>
        <end position="331"/>
    </location>
</feature>
<dbReference type="PRINTS" id="PR00420">
    <property type="entry name" value="RNGMNOXGNASE"/>
</dbReference>
<name>A0A2T2NFI7_CORCC</name>
<dbReference type="EMBL" id="KZ678139">
    <property type="protein sequence ID" value="PSN64201.1"/>
    <property type="molecule type" value="Genomic_DNA"/>
</dbReference>
<dbReference type="SUPFAM" id="SSF51905">
    <property type="entry name" value="FAD/NAD(P)-binding domain"/>
    <property type="match status" value="1"/>
</dbReference>
<organism evidence="7 8">
    <name type="scientific">Corynespora cassiicola Philippines</name>
    <dbReference type="NCBI Taxonomy" id="1448308"/>
    <lineage>
        <taxon>Eukaryota</taxon>
        <taxon>Fungi</taxon>
        <taxon>Dikarya</taxon>
        <taxon>Ascomycota</taxon>
        <taxon>Pezizomycotina</taxon>
        <taxon>Dothideomycetes</taxon>
        <taxon>Pleosporomycetidae</taxon>
        <taxon>Pleosporales</taxon>
        <taxon>Corynesporascaceae</taxon>
        <taxon>Corynespora</taxon>
    </lineage>
</organism>
<dbReference type="AlphaFoldDB" id="A0A2T2NFI7"/>
<evidence type="ECO:0000256" key="5">
    <source>
        <dbReference type="ARBA" id="ARBA00023033"/>
    </source>
</evidence>
<dbReference type="STRING" id="1448308.A0A2T2NFI7"/>
<keyword evidence="5" id="KW-0503">Monooxygenase</keyword>
<dbReference type="SUPFAM" id="SSF54373">
    <property type="entry name" value="FAD-linked reductases, C-terminal domain"/>
    <property type="match status" value="1"/>
</dbReference>
<evidence type="ECO:0000256" key="4">
    <source>
        <dbReference type="ARBA" id="ARBA00023002"/>
    </source>
</evidence>
<evidence type="ECO:0000313" key="8">
    <source>
        <dbReference type="Proteomes" id="UP000240883"/>
    </source>
</evidence>
<dbReference type="PANTHER" id="PTHR13789">
    <property type="entry name" value="MONOOXYGENASE"/>
    <property type="match status" value="1"/>
</dbReference>
<dbReference type="InterPro" id="IPR050493">
    <property type="entry name" value="FAD-dep_Monooxygenase_BioMet"/>
</dbReference>
<dbReference type="PANTHER" id="PTHR13789:SF236">
    <property type="entry name" value="MONOOXYGENASE, PUTATIVE (AFU_ORTHOLOGUE AFUA_6G12060)-RELATED"/>
    <property type="match status" value="1"/>
</dbReference>
<keyword evidence="8" id="KW-1185">Reference proteome</keyword>
<evidence type="ECO:0000256" key="2">
    <source>
        <dbReference type="ARBA" id="ARBA00022630"/>
    </source>
</evidence>
<proteinExistence type="inferred from homology"/>
<dbReference type="GO" id="GO:0071949">
    <property type="term" value="F:FAD binding"/>
    <property type="evidence" value="ECO:0007669"/>
    <property type="project" value="InterPro"/>
</dbReference>
<keyword evidence="2" id="KW-0285">Flavoprotein</keyword>
<evidence type="ECO:0000256" key="1">
    <source>
        <dbReference type="ARBA" id="ARBA00007992"/>
    </source>
</evidence>
<dbReference type="InterPro" id="IPR036188">
    <property type="entry name" value="FAD/NAD-bd_sf"/>
</dbReference>
<reference evidence="7 8" key="1">
    <citation type="journal article" date="2018" name="Front. Microbiol.">
        <title>Genome-Wide Analysis of Corynespora cassiicola Leaf Fall Disease Putative Effectors.</title>
        <authorList>
            <person name="Lopez D."/>
            <person name="Ribeiro S."/>
            <person name="Label P."/>
            <person name="Fumanal B."/>
            <person name="Venisse J.S."/>
            <person name="Kohler A."/>
            <person name="de Oliveira R.R."/>
            <person name="Labutti K."/>
            <person name="Lipzen A."/>
            <person name="Lail K."/>
            <person name="Bauer D."/>
            <person name="Ohm R.A."/>
            <person name="Barry K.W."/>
            <person name="Spatafora J."/>
            <person name="Grigoriev I.V."/>
            <person name="Martin F.M."/>
            <person name="Pujade-Renaud V."/>
        </authorList>
    </citation>
    <scope>NUCLEOTIDE SEQUENCE [LARGE SCALE GENOMIC DNA]</scope>
    <source>
        <strain evidence="7 8">Philippines</strain>
    </source>
</reference>
<sequence>MERAPNTGVAIIVVGGGIAGLAFAIEGHRKGHNVQIFERRPRGDSDGEGIIILPHALITPKKWPGFLERAFSFCLCAKGTIKAHDGTVVTEFIAGTDTSPSLPIYRATLHKVLFEYAESLGIPIECDAKAKDFFETKEHGGIILTDGRRLTADVVVAADGVGTKSWETVIGTKDKPISSGFVLYRNSYPATPALKNPIVAAEVGDAKEKSWLIHGPDAHIVIGLGQDKFFWVLTCREQTEESTEDWSRYISIDKAVAVVKDWYPFVPELIKQAPNGVMLDWKLMWRNPQPRWVAPRGRVVQIGDAAHPFLPTSANGANMAMEDGYTLAACLQIGGKGNVPLATKVFNKLRFERVACAQKQGFKNREHLHKADLEFLKQHPEVLTSVYNNWMTTHNAEQYAYDNYVACASHIKNGTPFENSNGVPGYKYKPWTVEELMEASDRGEPVHDEGLWN</sequence>
<comment type="similarity">
    <text evidence="1">Belongs to the paxM FAD-dependent monooxygenase family.</text>
</comment>
<protein>
    <submittedName>
        <fullName evidence="7">FAD/NAD(P)-binding domain-containing protein</fullName>
    </submittedName>
</protein>
<evidence type="ECO:0000256" key="3">
    <source>
        <dbReference type="ARBA" id="ARBA00022827"/>
    </source>
</evidence>
<evidence type="ECO:0000259" key="6">
    <source>
        <dbReference type="Pfam" id="PF01494"/>
    </source>
</evidence>
<accession>A0A2T2NFI7</accession>